<organism evidence="1 2">
    <name type="scientific">Defluviimonas salinarum</name>
    <dbReference type="NCBI Taxonomy" id="2992147"/>
    <lineage>
        <taxon>Bacteria</taxon>
        <taxon>Pseudomonadati</taxon>
        <taxon>Pseudomonadota</taxon>
        <taxon>Alphaproteobacteria</taxon>
        <taxon>Rhodobacterales</taxon>
        <taxon>Paracoccaceae</taxon>
        <taxon>Albidovulum</taxon>
    </lineage>
</organism>
<gene>
    <name evidence="1" type="ORF">OM960_22490</name>
</gene>
<dbReference type="Gene3D" id="3.10.450.620">
    <property type="entry name" value="JHP933, nucleotidyltransferase-like core domain"/>
    <property type="match status" value="1"/>
</dbReference>
<proteinExistence type="predicted"/>
<sequence>MKQQRRPLDPDTARRWSDLGHMVFIDALTSSAVLQARQFAFHGGTSLHLSWRSPRFSEDLDFLLNRDLGSRMDELMPKIRKRMQDLLFAIDPDLSVEITPKTKPGSNLLNYRVAISSRKVIGNAKVKAEFWQVDPGYLDGYQTRFAYPLKDGDLVSRVSQPLPAATLEAAYADKLTAFATRTHLKWRDVFDLWWIGRQIEVDASGMAERFLHHVTAYDTLEGLPPAAALRRFLERDPEAIIAEADPDLRKWLPDRLWDSLRGDGVREMVATVRSGIDRIATEVETLASAQDRKKEPQDEYPDPCL</sequence>
<keyword evidence="2" id="KW-1185">Reference proteome</keyword>
<dbReference type="RefSeq" id="WP_264773549.1">
    <property type="nucleotide sequence ID" value="NZ_JAPDOG010000038.1"/>
</dbReference>
<evidence type="ECO:0000313" key="2">
    <source>
        <dbReference type="Proteomes" id="UP001207582"/>
    </source>
</evidence>
<name>A0ABT3JA16_9RHOB</name>
<dbReference type="Proteomes" id="UP001207582">
    <property type="component" value="Unassembled WGS sequence"/>
</dbReference>
<dbReference type="Pfam" id="PF08843">
    <property type="entry name" value="AbiEii"/>
    <property type="match status" value="1"/>
</dbReference>
<dbReference type="GO" id="GO:0016740">
    <property type="term" value="F:transferase activity"/>
    <property type="evidence" value="ECO:0007669"/>
    <property type="project" value="UniProtKB-KW"/>
</dbReference>
<protein>
    <submittedName>
        <fullName evidence="1">Nucleotidyl transferase AbiEii/AbiGii toxin family protein</fullName>
    </submittedName>
</protein>
<dbReference type="EMBL" id="JAPDOG010000038">
    <property type="protein sequence ID" value="MCW3784300.1"/>
    <property type="molecule type" value="Genomic_DNA"/>
</dbReference>
<reference evidence="1 2" key="1">
    <citation type="submission" date="2022-10" db="EMBL/GenBank/DDBJ databases">
        <title>Defluviimonas sp. CAU 1641 isolated from mud.</title>
        <authorList>
            <person name="Kim W."/>
        </authorList>
    </citation>
    <scope>NUCLEOTIDE SEQUENCE [LARGE SCALE GENOMIC DNA]</scope>
    <source>
        <strain evidence="1 2">CAU 1641</strain>
    </source>
</reference>
<comment type="caution">
    <text evidence="1">The sequence shown here is derived from an EMBL/GenBank/DDBJ whole genome shotgun (WGS) entry which is preliminary data.</text>
</comment>
<evidence type="ECO:0000313" key="1">
    <source>
        <dbReference type="EMBL" id="MCW3784300.1"/>
    </source>
</evidence>
<keyword evidence="1" id="KW-0808">Transferase</keyword>
<dbReference type="InterPro" id="IPR014942">
    <property type="entry name" value="AbiEii"/>
</dbReference>
<accession>A0ABT3JA16</accession>